<dbReference type="InterPro" id="IPR040079">
    <property type="entry name" value="Glutathione_S-Trfase"/>
</dbReference>
<dbReference type="Gene3D" id="1.20.1250.20">
    <property type="entry name" value="MFS general substrate transporter like domains"/>
    <property type="match status" value="1"/>
</dbReference>
<dbReference type="InterPro" id="IPR005828">
    <property type="entry name" value="MFS_sugar_transport-like"/>
</dbReference>
<feature type="domain" description="GST N-terminal" evidence="13">
    <location>
        <begin position="87"/>
        <end position="166"/>
    </location>
</feature>
<dbReference type="InterPro" id="IPR036259">
    <property type="entry name" value="MFS_trans_sf"/>
</dbReference>
<proteinExistence type="inferred from homology"/>
<dbReference type="Gene3D" id="1.20.1050.10">
    <property type="match status" value="1"/>
</dbReference>
<dbReference type="PANTHER" id="PTHR43917">
    <property type="match status" value="1"/>
</dbReference>
<comment type="similarity">
    <text evidence="3">Belongs to the GST superfamily. Theta family.</text>
</comment>
<dbReference type="PROSITE" id="PS50404">
    <property type="entry name" value="GST_NTER"/>
    <property type="match status" value="1"/>
</dbReference>
<dbReference type="Pfam" id="PF13409">
    <property type="entry name" value="GST_N_2"/>
    <property type="match status" value="1"/>
</dbReference>
<evidence type="ECO:0000256" key="12">
    <source>
        <dbReference type="SAM" id="Phobius"/>
    </source>
</evidence>
<dbReference type="GO" id="GO:0022857">
    <property type="term" value="F:transmembrane transporter activity"/>
    <property type="evidence" value="ECO:0007669"/>
    <property type="project" value="InterPro"/>
</dbReference>
<dbReference type="SFLD" id="SFLDS00019">
    <property type="entry name" value="Glutathione_Transferase_(cytos"/>
    <property type="match status" value="1"/>
</dbReference>
<dbReference type="GO" id="GO:0006749">
    <property type="term" value="P:glutathione metabolic process"/>
    <property type="evidence" value="ECO:0007669"/>
    <property type="project" value="TreeGrafter"/>
</dbReference>
<evidence type="ECO:0000256" key="7">
    <source>
        <dbReference type="ARBA" id="ARBA00022679"/>
    </source>
</evidence>
<dbReference type="InterPro" id="IPR051369">
    <property type="entry name" value="GST_Theta"/>
</dbReference>
<dbReference type="GO" id="GO:0004364">
    <property type="term" value="F:glutathione transferase activity"/>
    <property type="evidence" value="ECO:0007669"/>
    <property type="project" value="UniProtKB-EC"/>
</dbReference>
<dbReference type="InterPro" id="IPR036282">
    <property type="entry name" value="Glutathione-S-Trfase_C_sf"/>
</dbReference>
<evidence type="ECO:0000256" key="6">
    <source>
        <dbReference type="ARBA" id="ARBA00022490"/>
    </source>
</evidence>
<sequence>MSVCCICFTIALTFQESSPWVPYLSMMCVFAFILIFCLGPGGVTNILTTELFTQTNRPAAYMIGGSINWIAFFFIGMIFPFIVNGLKQYCFLVFLVVCCLVATYIFFVVPETKNKTFLEIQRQHKTPEFSKLNPMQKVPVLDDNGFVLTESDAILKYLATTYNVPDHWYPKLPEKRARVDEYTAWHHVNTRMHAATVFLQEVIFPNMGQPTNPAKFKKALTDLDGTLDMLENMFLKRKPFLCGDDISLADLLAVCELMQPLCSGRDVLKDRPKLLSWRSRVQSALSDSFDEAHSVVYQIRQKFTAKL</sequence>
<dbReference type="InterPro" id="IPR020846">
    <property type="entry name" value="MFS_dom"/>
</dbReference>
<dbReference type="InterPro" id="IPR036249">
    <property type="entry name" value="Thioredoxin-like_sf"/>
</dbReference>
<dbReference type="InterPro" id="IPR040077">
    <property type="entry name" value="GST_C_Theta"/>
</dbReference>
<dbReference type="Ensembl" id="ENSCCRT00015107392.1">
    <property type="protein sequence ID" value="ENSCCRP00015104046.1"/>
    <property type="gene ID" value="ENSCCRG00015041538.1"/>
</dbReference>
<evidence type="ECO:0000256" key="11">
    <source>
        <dbReference type="ARBA" id="ARBA00047960"/>
    </source>
</evidence>
<keyword evidence="6" id="KW-0963">Cytoplasm</keyword>
<dbReference type="InterPro" id="IPR010987">
    <property type="entry name" value="Glutathione-S-Trfase_C-like"/>
</dbReference>
<dbReference type="Gene3D" id="3.40.30.10">
    <property type="entry name" value="Glutaredoxin"/>
    <property type="match status" value="1"/>
</dbReference>
<evidence type="ECO:0000256" key="5">
    <source>
        <dbReference type="ARBA" id="ARBA00012452"/>
    </source>
</evidence>
<reference evidence="16" key="1">
    <citation type="submission" date="2025-08" db="UniProtKB">
        <authorList>
            <consortium name="Ensembl"/>
        </authorList>
    </citation>
    <scope>IDENTIFICATION</scope>
</reference>
<feature type="transmembrane region" description="Helical" evidence="12">
    <location>
        <begin position="59"/>
        <end position="83"/>
    </location>
</feature>
<dbReference type="Pfam" id="PF00083">
    <property type="entry name" value="Sugar_tr"/>
    <property type="match status" value="1"/>
</dbReference>
<dbReference type="PROSITE" id="PS50850">
    <property type="entry name" value="MFS"/>
    <property type="match status" value="1"/>
</dbReference>
<dbReference type="Pfam" id="PF00043">
    <property type="entry name" value="GST_C"/>
    <property type="match status" value="1"/>
</dbReference>
<keyword evidence="9 12" id="KW-1133">Transmembrane helix</keyword>
<dbReference type="SUPFAM" id="SSF52833">
    <property type="entry name" value="Thioredoxin-like"/>
    <property type="match status" value="1"/>
</dbReference>
<dbReference type="CDD" id="cd03183">
    <property type="entry name" value="GST_C_Theta"/>
    <property type="match status" value="1"/>
</dbReference>
<organism evidence="16 17">
    <name type="scientific">Cyprinus carpio</name>
    <name type="common">Common carp</name>
    <dbReference type="NCBI Taxonomy" id="7962"/>
    <lineage>
        <taxon>Eukaryota</taxon>
        <taxon>Metazoa</taxon>
        <taxon>Chordata</taxon>
        <taxon>Craniata</taxon>
        <taxon>Vertebrata</taxon>
        <taxon>Euteleostomi</taxon>
        <taxon>Actinopterygii</taxon>
        <taxon>Neopterygii</taxon>
        <taxon>Teleostei</taxon>
        <taxon>Ostariophysi</taxon>
        <taxon>Cypriniformes</taxon>
        <taxon>Cyprinidae</taxon>
        <taxon>Cyprininae</taxon>
        <taxon>Cyprinus</taxon>
    </lineage>
</organism>
<dbReference type="FunFam" id="1.20.1050.10:FF:000008">
    <property type="entry name" value="Glutathione S-transferase theta-1"/>
    <property type="match status" value="1"/>
</dbReference>
<comment type="subunit">
    <text evidence="4">Homodimer.</text>
</comment>
<comment type="subcellular location">
    <subcellularLocation>
        <location evidence="2">Cytoplasm</location>
    </subcellularLocation>
    <subcellularLocation>
        <location evidence="1">Membrane</location>
        <topology evidence="1">Multi-pass membrane protein</topology>
    </subcellularLocation>
</comment>
<dbReference type="SUPFAM" id="SSF103473">
    <property type="entry name" value="MFS general substrate transporter"/>
    <property type="match status" value="1"/>
</dbReference>
<accession>A0A8C2AET2</accession>
<name>A0A8C2AET2_CYPCA</name>
<dbReference type="SFLD" id="SFLDG00358">
    <property type="entry name" value="Main_(cytGST)"/>
    <property type="match status" value="1"/>
</dbReference>
<dbReference type="SUPFAM" id="SSF47616">
    <property type="entry name" value="GST C-terminal domain-like"/>
    <property type="match status" value="1"/>
</dbReference>
<evidence type="ECO:0000256" key="8">
    <source>
        <dbReference type="ARBA" id="ARBA00022692"/>
    </source>
</evidence>
<evidence type="ECO:0000313" key="17">
    <source>
        <dbReference type="Proteomes" id="UP000694700"/>
    </source>
</evidence>
<comment type="catalytic activity">
    <reaction evidence="11">
        <text>RX + glutathione = an S-substituted glutathione + a halide anion + H(+)</text>
        <dbReference type="Rhea" id="RHEA:16437"/>
        <dbReference type="ChEBI" id="CHEBI:15378"/>
        <dbReference type="ChEBI" id="CHEBI:16042"/>
        <dbReference type="ChEBI" id="CHEBI:17792"/>
        <dbReference type="ChEBI" id="CHEBI:57925"/>
        <dbReference type="ChEBI" id="CHEBI:90779"/>
        <dbReference type="EC" id="2.5.1.18"/>
    </reaction>
</comment>
<evidence type="ECO:0000256" key="3">
    <source>
        <dbReference type="ARBA" id="ARBA00009899"/>
    </source>
</evidence>
<feature type="transmembrane region" description="Helical" evidence="12">
    <location>
        <begin position="29"/>
        <end position="47"/>
    </location>
</feature>
<dbReference type="PROSITE" id="PS50405">
    <property type="entry name" value="GST_CTER"/>
    <property type="match status" value="1"/>
</dbReference>
<dbReference type="PANTHER" id="PTHR43917:SF10">
    <property type="entry name" value="GLUTATHIONE TRANSFERASE"/>
    <property type="match status" value="1"/>
</dbReference>
<dbReference type="InterPro" id="IPR004045">
    <property type="entry name" value="Glutathione_S-Trfase_N"/>
</dbReference>
<dbReference type="AlphaFoldDB" id="A0A8C2AET2"/>
<evidence type="ECO:0000259" key="14">
    <source>
        <dbReference type="PROSITE" id="PS50405"/>
    </source>
</evidence>
<dbReference type="GO" id="GO:0016020">
    <property type="term" value="C:membrane"/>
    <property type="evidence" value="ECO:0007669"/>
    <property type="project" value="UniProtKB-SubCell"/>
</dbReference>
<dbReference type="Proteomes" id="UP000694700">
    <property type="component" value="Unplaced"/>
</dbReference>
<dbReference type="InterPro" id="IPR004046">
    <property type="entry name" value="GST_C"/>
</dbReference>
<keyword evidence="8 12" id="KW-0812">Transmembrane</keyword>
<evidence type="ECO:0000256" key="10">
    <source>
        <dbReference type="ARBA" id="ARBA00023136"/>
    </source>
</evidence>
<evidence type="ECO:0000313" key="16">
    <source>
        <dbReference type="Ensembl" id="ENSCCRP00015104046.1"/>
    </source>
</evidence>
<evidence type="ECO:0000256" key="9">
    <source>
        <dbReference type="ARBA" id="ARBA00022989"/>
    </source>
</evidence>
<protein>
    <recommendedName>
        <fullName evidence="5">glutathione transferase</fullName>
        <ecNumber evidence="5">2.5.1.18</ecNumber>
    </recommendedName>
</protein>
<evidence type="ECO:0000256" key="4">
    <source>
        <dbReference type="ARBA" id="ARBA00011738"/>
    </source>
</evidence>
<feature type="domain" description="Major facilitator superfamily (MFS) profile" evidence="15">
    <location>
        <begin position="1"/>
        <end position="113"/>
    </location>
</feature>
<feature type="domain" description="GST C-terminal" evidence="14">
    <location>
        <begin position="172"/>
        <end position="303"/>
    </location>
</feature>
<dbReference type="GO" id="GO:0005737">
    <property type="term" value="C:cytoplasm"/>
    <property type="evidence" value="ECO:0007669"/>
    <property type="project" value="UniProtKB-SubCell"/>
</dbReference>
<evidence type="ECO:0000256" key="2">
    <source>
        <dbReference type="ARBA" id="ARBA00004496"/>
    </source>
</evidence>
<evidence type="ECO:0000259" key="13">
    <source>
        <dbReference type="PROSITE" id="PS50404"/>
    </source>
</evidence>
<keyword evidence="7" id="KW-0808">Transferase</keyword>
<keyword evidence="10 12" id="KW-0472">Membrane</keyword>
<feature type="transmembrane region" description="Helical" evidence="12">
    <location>
        <begin position="89"/>
        <end position="109"/>
    </location>
</feature>
<evidence type="ECO:0000256" key="1">
    <source>
        <dbReference type="ARBA" id="ARBA00004141"/>
    </source>
</evidence>
<dbReference type="EC" id="2.5.1.18" evidence="5"/>
<evidence type="ECO:0000259" key="15">
    <source>
        <dbReference type="PROSITE" id="PS50850"/>
    </source>
</evidence>